<protein>
    <submittedName>
        <fullName evidence="1">Uncharacterized protein</fullName>
    </submittedName>
</protein>
<gene>
    <name evidence="1" type="ORF">PssvBMR5_gp03</name>
</gene>
<name>A0A6M3TCM9_9CAUD</name>
<evidence type="ECO:0000313" key="2">
    <source>
        <dbReference type="Proteomes" id="UP000501738"/>
    </source>
</evidence>
<dbReference type="Proteomes" id="UP000501738">
    <property type="component" value="Segment"/>
</dbReference>
<evidence type="ECO:0000313" key="1">
    <source>
        <dbReference type="EMBL" id="QJD54771.1"/>
    </source>
</evidence>
<keyword evidence="2" id="KW-1185">Reference proteome</keyword>
<sequence>MATLTYQLRRKLREKYTQGLITAEEWRGGMSDVGNLECLLSREAQSKPSERAVSKAKAFALPYSGHKATILAVDEASGVDRTVGPMFWHSGWQQPASSAFADAPAFESAPQDIVDADKPRGMSAMEASWAIAHDWWVLNTRLAANTYSVTVTDFSTDEAGTHHAVDKVFTDFEALRAWAGY</sequence>
<proteinExistence type="predicted"/>
<reference evidence="1 2" key="1">
    <citation type="journal article" date="2020" name="Microb. Biotechnol.">
        <title>Phage biocontrol to combat Pseudomonas syringae pathogens causing disease in cherry.</title>
        <authorList>
            <person name="Rabiey M."/>
            <person name="Roy S.R."/>
            <person name="Holtappels D."/>
            <person name="Franceschetti L."/>
            <person name="Quilty B.J."/>
            <person name="Creeth R."/>
            <person name="Sundin G.W."/>
            <person name="Wagemans J."/>
            <person name="Lavigne R."/>
            <person name="Jackson R.W."/>
        </authorList>
    </citation>
    <scope>NUCLEOTIDE SEQUENCE [LARGE SCALE GENOMIC DNA]</scope>
</reference>
<organism evidence="1 2">
    <name type="scientific">Pseudomonas phage MR5</name>
    <dbReference type="NCBI Taxonomy" id="2711172"/>
    <lineage>
        <taxon>Viruses</taxon>
        <taxon>Duplodnaviria</taxon>
        <taxon>Heunggongvirae</taxon>
        <taxon>Uroviricota</taxon>
        <taxon>Caudoviricetes</taxon>
        <taxon>Autographivirales</taxon>
        <taxon>Autoscriptoviridae</taxon>
        <taxon>Krylovirinae</taxon>
        <taxon>Mojovirus</taxon>
        <taxon>Mojovirus MR5</taxon>
    </lineage>
</organism>
<accession>A0A6M3TCM9</accession>
<dbReference type="EMBL" id="MT104468">
    <property type="protein sequence ID" value="QJD54771.1"/>
    <property type="molecule type" value="Genomic_DNA"/>
</dbReference>